<evidence type="ECO:0000313" key="5">
    <source>
        <dbReference type="Proteomes" id="UP001218218"/>
    </source>
</evidence>
<dbReference type="AlphaFoldDB" id="A0AAD7EPP5"/>
<keyword evidence="2" id="KW-0081">Bacteriolytic enzyme</keyword>
<dbReference type="SUPFAM" id="SSF53955">
    <property type="entry name" value="Lysozyme-like"/>
    <property type="match status" value="1"/>
</dbReference>
<dbReference type="Pfam" id="PF00959">
    <property type="entry name" value="Phage_lysozyme"/>
    <property type="match status" value="1"/>
</dbReference>
<dbReference type="EMBL" id="JARIHO010000026">
    <property type="protein sequence ID" value="KAJ7340886.1"/>
    <property type="molecule type" value="Genomic_DNA"/>
</dbReference>
<sequence>NIIKEFEGFVARPAPDPIGLPTVGYGHLCQSKGCSEVPFSFSLSPATASQLLEQDLKPFVSCIHKAVSNSVALTDNQVAALASLAYNIGEGGFKSSTLVKRLNTGEEPNTVAAEEIPRFKYAGGKELPGLVRRRAAEVELFQTPSDVKAHGGEQPR</sequence>
<evidence type="ECO:0000256" key="2">
    <source>
        <dbReference type="ARBA" id="ARBA00022638"/>
    </source>
</evidence>
<dbReference type="CDD" id="cd00737">
    <property type="entry name" value="lyz_endolysin_autolysin"/>
    <property type="match status" value="1"/>
</dbReference>
<evidence type="ECO:0000256" key="3">
    <source>
        <dbReference type="ARBA" id="ARBA00023200"/>
    </source>
</evidence>
<reference evidence="4" key="1">
    <citation type="submission" date="2023-03" db="EMBL/GenBank/DDBJ databases">
        <title>Massive genome expansion in bonnet fungi (Mycena s.s.) driven by repeated elements and novel gene families across ecological guilds.</title>
        <authorList>
            <consortium name="Lawrence Berkeley National Laboratory"/>
            <person name="Harder C.B."/>
            <person name="Miyauchi S."/>
            <person name="Viragh M."/>
            <person name="Kuo A."/>
            <person name="Thoen E."/>
            <person name="Andreopoulos B."/>
            <person name="Lu D."/>
            <person name="Skrede I."/>
            <person name="Drula E."/>
            <person name="Henrissat B."/>
            <person name="Morin E."/>
            <person name="Kohler A."/>
            <person name="Barry K."/>
            <person name="LaButti K."/>
            <person name="Morin E."/>
            <person name="Salamov A."/>
            <person name="Lipzen A."/>
            <person name="Mereny Z."/>
            <person name="Hegedus B."/>
            <person name="Baldrian P."/>
            <person name="Stursova M."/>
            <person name="Weitz H."/>
            <person name="Taylor A."/>
            <person name="Grigoriev I.V."/>
            <person name="Nagy L.G."/>
            <person name="Martin F."/>
            <person name="Kauserud H."/>
        </authorList>
    </citation>
    <scope>NUCLEOTIDE SEQUENCE</scope>
    <source>
        <strain evidence="4">CBHHK002</strain>
    </source>
</reference>
<dbReference type="GO" id="GO:0003796">
    <property type="term" value="F:lysozyme activity"/>
    <property type="evidence" value="ECO:0007669"/>
    <property type="project" value="InterPro"/>
</dbReference>
<accession>A0AAD7EPP5</accession>
<organism evidence="4 5">
    <name type="scientific">Mycena albidolilacea</name>
    <dbReference type="NCBI Taxonomy" id="1033008"/>
    <lineage>
        <taxon>Eukaryota</taxon>
        <taxon>Fungi</taxon>
        <taxon>Dikarya</taxon>
        <taxon>Basidiomycota</taxon>
        <taxon>Agaricomycotina</taxon>
        <taxon>Agaricomycetes</taxon>
        <taxon>Agaricomycetidae</taxon>
        <taxon>Agaricales</taxon>
        <taxon>Marasmiineae</taxon>
        <taxon>Mycenaceae</taxon>
        <taxon>Mycena</taxon>
    </lineage>
</organism>
<dbReference type="InterPro" id="IPR023346">
    <property type="entry name" value="Lysozyme-like_dom_sf"/>
</dbReference>
<feature type="non-terminal residue" evidence="4">
    <location>
        <position position="1"/>
    </location>
</feature>
<dbReference type="GO" id="GO:0016998">
    <property type="term" value="P:cell wall macromolecule catabolic process"/>
    <property type="evidence" value="ECO:0007669"/>
    <property type="project" value="InterPro"/>
</dbReference>
<dbReference type="Proteomes" id="UP001218218">
    <property type="component" value="Unassembled WGS sequence"/>
</dbReference>
<dbReference type="PANTHER" id="PTHR38107">
    <property type="match status" value="1"/>
</dbReference>
<keyword evidence="1" id="KW-0929">Antimicrobial</keyword>
<dbReference type="GO" id="GO:0031640">
    <property type="term" value="P:killing of cells of another organism"/>
    <property type="evidence" value="ECO:0007669"/>
    <property type="project" value="UniProtKB-KW"/>
</dbReference>
<keyword evidence="3" id="KW-1035">Host cytoplasm</keyword>
<keyword evidence="5" id="KW-1185">Reference proteome</keyword>
<protein>
    <submittedName>
        <fullName evidence="4">Glycoside hydrolase family 24 protein</fullName>
    </submittedName>
</protein>
<proteinExistence type="predicted"/>
<evidence type="ECO:0000313" key="4">
    <source>
        <dbReference type="EMBL" id="KAJ7340886.1"/>
    </source>
</evidence>
<dbReference type="GO" id="GO:0009253">
    <property type="term" value="P:peptidoglycan catabolic process"/>
    <property type="evidence" value="ECO:0007669"/>
    <property type="project" value="InterPro"/>
</dbReference>
<dbReference type="InterPro" id="IPR051018">
    <property type="entry name" value="Bacteriophage_GH24"/>
</dbReference>
<evidence type="ECO:0000256" key="1">
    <source>
        <dbReference type="ARBA" id="ARBA00022529"/>
    </source>
</evidence>
<dbReference type="Gene3D" id="1.10.530.40">
    <property type="match status" value="1"/>
</dbReference>
<dbReference type="InterPro" id="IPR033907">
    <property type="entry name" value="Endolysin_autolysin"/>
</dbReference>
<dbReference type="InterPro" id="IPR002196">
    <property type="entry name" value="Glyco_hydro_24"/>
</dbReference>
<name>A0AAD7EPP5_9AGAR</name>
<dbReference type="InterPro" id="IPR023347">
    <property type="entry name" value="Lysozyme_dom_sf"/>
</dbReference>
<keyword evidence="4" id="KW-0378">Hydrolase</keyword>
<comment type="caution">
    <text evidence="4">The sequence shown here is derived from an EMBL/GenBank/DDBJ whole genome shotgun (WGS) entry which is preliminary data.</text>
</comment>
<gene>
    <name evidence="4" type="ORF">DFH08DRAFT_704220</name>
</gene>
<dbReference type="GO" id="GO:0042742">
    <property type="term" value="P:defense response to bacterium"/>
    <property type="evidence" value="ECO:0007669"/>
    <property type="project" value="UniProtKB-KW"/>
</dbReference>
<dbReference type="PANTHER" id="PTHR38107:SF3">
    <property type="entry name" value="LYSOZYME RRRD-RELATED"/>
    <property type="match status" value="1"/>
</dbReference>